<organism evidence="2">
    <name type="scientific">viral metagenome</name>
    <dbReference type="NCBI Taxonomy" id="1070528"/>
    <lineage>
        <taxon>unclassified sequences</taxon>
        <taxon>metagenomes</taxon>
        <taxon>organismal metagenomes</taxon>
    </lineage>
</organism>
<sequence length="102" mass="11668">MAKPEPLPPVLDDEEVRQLANECGMPGKGEYWTWTEARYFAWVVEQAVLRKVAEEPGKPKTGYMGDTNGLGCDPDVPNYDPRDDSRQWTPSASEQEDRWDHE</sequence>
<evidence type="ECO:0000313" key="2">
    <source>
        <dbReference type="EMBL" id="QJA53539.1"/>
    </source>
</evidence>
<reference evidence="2" key="1">
    <citation type="submission" date="2020-03" db="EMBL/GenBank/DDBJ databases">
        <title>The deep terrestrial virosphere.</title>
        <authorList>
            <person name="Holmfeldt K."/>
            <person name="Nilsson E."/>
            <person name="Simone D."/>
            <person name="Lopez-Fernandez M."/>
            <person name="Wu X."/>
            <person name="de Brujin I."/>
            <person name="Lundin D."/>
            <person name="Andersson A."/>
            <person name="Bertilsson S."/>
            <person name="Dopson M."/>
        </authorList>
    </citation>
    <scope>NUCLEOTIDE SEQUENCE</scope>
    <source>
        <strain evidence="2">TM448A03636</strain>
        <strain evidence="3">TM448B00947</strain>
    </source>
</reference>
<dbReference type="EMBL" id="MT144676">
    <property type="protein sequence ID" value="QJH97184.1"/>
    <property type="molecule type" value="Genomic_DNA"/>
</dbReference>
<gene>
    <name evidence="2" type="ORF">TM448A03636_0015</name>
    <name evidence="3" type="ORF">TM448B00947_0018</name>
</gene>
<dbReference type="AlphaFoldDB" id="A0A6H2A1C9"/>
<name>A0A6H2A1C9_9ZZZZ</name>
<evidence type="ECO:0000313" key="3">
    <source>
        <dbReference type="EMBL" id="QJH97184.1"/>
    </source>
</evidence>
<dbReference type="EMBL" id="MT144429">
    <property type="protein sequence ID" value="QJA53539.1"/>
    <property type="molecule type" value="Genomic_DNA"/>
</dbReference>
<evidence type="ECO:0000256" key="1">
    <source>
        <dbReference type="SAM" id="MobiDB-lite"/>
    </source>
</evidence>
<protein>
    <submittedName>
        <fullName evidence="2">Uncharacterized protein</fullName>
    </submittedName>
</protein>
<feature type="region of interest" description="Disordered" evidence="1">
    <location>
        <begin position="53"/>
        <end position="102"/>
    </location>
</feature>
<accession>A0A6H2A1C9</accession>
<proteinExistence type="predicted"/>